<comment type="caution">
    <text evidence="2">The sequence shown here is derived from an EMBL/GenBank/DDBJ whole genome shotgun (WGS) entry which is preliminary data.</text>
</comment>
<keyword evidence="1" id="KW-0472">Membrane</keyword>
<keyword evidence="1" id="KW-1133">Transmembrane helix</keyword>
<evidence type="ECO:0000256" key="1">
    <source>
        <dbReference type="SAM" id="Phobius"/>
    </source>
</evidence>
<reference evidence="2 3" key="1">
    <citation type="submission" date="2018-10" db="EMBL/GenBank/DDBJ databases">
        <title>Draft genome sequence for the type isolate of Erwinia psidii, agent causal of bacterial blight in guava (Psidium guajava) and wilt and die-back of Eucalyptus spp.</title>
        <authorList>
            <person name="Hermenegildo P.S."/>
            <person name="Santos S.A."/>
            <person name="Guimaraes L.M.S."/>
            <person name="Vidigal P.M.P."/>
            <person name="Pereira I.C."/>
            <person name="Badel J.L."/>
            <person name="Alfenas-Zerbini P."/>
            <person name="Ferreira M.A.S.V."/>
            <person name="Alfenas A.C."/>
        </authorList>
    </citation>
    <scope>NUCLEOTIDE SEQUENCE [LARGE SCALE GENOMIC DNA]</scope>
    <source>
        <strain evidence="2 3">IBSBF 435</strain>
    </source>
</reference>
<organism evidence="2 3">
    <name type="scientific">Erwinia psidii</name>
    <dbReference type="NCBI Taxonomy" id="69224"/>
    <lineage>
        <taxon>Bacteria</taxon>
        <taxon>Pseudomonadati</taxon>
        <taxon>Pseudomonadota</taxon>
        <taxon>Gammaproteobacteria</taxon>
        <taxon>Enterobacterales</taxon>
        <taxon>Erwiniaceae</taxon>
        <taxon>Erwinia</taxon>
    </lineage>
</organism>
<keyword evidence="1" id="KW-0812">Transmembrane</keyword>
<protein>
    <recommendedName>
        <fullName evidence="4">MFS transporter</fullName>
    </recommendedName>
</protein>
<proteinExistence type="predicted"/>
<feature type="transmembrane region" description="Helical" evidence="1">
    <location>
        <begin position="20"/>
        <end position="37"/>
    </location>
</feature>
<dbReference type="AlphaFoldDB" id="A0A3N6SJ00"/>
<accession>A0A3N6SJ00</accession>
<evidence type="ECO:0000313" key="2">
    <source>
        <dbReference type="EMBL" id="RQM37576.1"/>
    </source>
</evidence>
<evidence type="ECO:0008006" key="4">
    <source>
        <dbReference type="Google" id="ProtNLM"/>
    </source>
</evidence>
<keyword evidence="3" id="KW-1185">Reference proteome</keyword>
<dbReference type="EMBL" id="RHHM01000010">
    <property type="protein sequence ID" value="RQM37576.1"/>
    <property type="molecule type" value="Genomic_DNA"/>
</dbReference>
<name>A0A3N6SJ00_9GAMM</name>
<gene>
    <name evidence="2" type="ORF">EB241_13580</name>
</gene>
<dbReference type="Proteomes" id="UP000279457">
    <property type="component" value="Unassembled WGS sequence"/>
</dbReference>
<evidence type="ECO:0000313" key="3">
    <source>
        <dbReference type="Proteomes" id="UP000279457"/>
    </source>
</evidence>
<sequence length="70" mass="8038">MKIKVILLVILSRLIRGAGMGLGVSGIAFTIWFFFLSSSESRYIWGAFSIAEFFAGYLIYRFAYTYVYDE</sequence>
<feature type="transmembrane region" description="Helical" evidence="1">
    <location>
        <begin position="43"/>
        <end position="60"/>
    </location>
</feature>